<dbReference type="Gene3D" id="1.10.10.10">
    <property type="entry name" value="Winged helix-like DNA-binding domain superfamily/Winged helix DNA-binding domain"/>
    <property type="match status" value="1"/>
</dbReference>
<dbReference type="PANTHER" id="PTHR43736">
    <property type="entry name" value="ADP-RIBOSE PYROPHOSPHATASE"/>
    <property type="match status" value="1"/>
</dbReference>
<dbReference type="CDD" id="cd18873">
    <property type="entry name" value="NUDIX_NadM_like"/>
    <property type="match status" value="1"/>
</dbReference>
<proteinExistence type="predicted"/>
<dbReference type="PANTHER" id="PTHR43736:SF4">
    <property type="entry name" value="SLR1690 PROTEIN"/>
    <property type="match status" value="1"/>
</dbReference>
<accession>A0ABS7G9L5</accession>
<dbReference type="Gene3D" id="3.90.79.10">
    <property type="entry name" value="Nucleoside Triphosphate Pyrophosphohydrolase"/>
    <property type="match status" value="1"/>
</dbReference>
<dbReference type="PROSITE" id="PS51462">
    <property type="entry name" value="NUDIX"/>
    <property type="match status" value="1"/>
</dbReference>
<dbReference type="SUPFAM" id="SSF55811">
    <property type="entry name" value="Nudix"/>
    <property type="match status" value="1"/>
</dbReference>
<dbReference type="InterPro" id="IPR036390">
    <property type="entry name" value="WH_DNA-bd_sf"/>
</dbReference>
<dbReference type="InterPro" id="IPR036388">
    <property type="entry name" value="WH-like_DNA-bd_sf"/>
</dbReference>
<dbReference type="InterPro" id="IPR054105">
    <property type="entry name" value="WHD_NrtR"/>
</dbReference>
<name>A0ABS7G9L5_9BACT</name>
<dbReference type="Pfam" id="PF00293">
    <property type="entry name" value="NUDIX"/>
    <property type="match status" value="1"/>
</dbReference>
<dbReference type="EMBL" id="JAICCF010000001">
    <property type="protein sequence ID" value="MBW8684357.1"/>
    <property type="molecule type" value="Genomic_DNA"/>
</dbReference>
<protein>
    <submittedName>
        <fullName evidence="2">NUDIX domain-containing protein</fullName>
    </submittedName>
</protein>
<dbReference type="SUPFAM" id="SSF46785">
    <property type="entry name" value="Winged helix' DNA-binding domain"/>
    <property type="match status" value="1"/>
</dbReference>
<dbReference type="RefSeq" id="WP_220249535.1">
    <property type="nucleotide sequence ID" value="NZ_JAICCF010000001.1"/>
</dbReference>
<evidence type="ECO:0000259" key="1">
    <source>
        <dbReference type="PROSITE" id="PS51462"/>
    </source>
</evidence>
<gene>
    <name evidence="2" type="ORF">K1Y79_08430</name>
</gene>
<feature type="domain" description="Nudix hydrolase" evidence="1">
    <location>
        <begin position="19"/>
        <end position="159"/>
    </location>
</feature>
<comment type="caution">
    <text evidence="2">The sequence shown here is derived from an EMBL/GenBank/DDBJ whole genome shotgun (WGS) entry which is preliminary data.</text>
</comment>
<evidence type="ECO:0000313" key="2">
    <source>
        <dbReference type="EMBL" id="MBW8684357.1"/>
    </source>
</evidence>
<dbReference type="Pfam" id="PF21906">
    <property type="entry name" value="WHD_NrtR"/>
    <property type="match status" value="1"/>
</dbReference>
<dbReference type="InterPro" id="IPR015797">
    <property type="entry name" value="NUDIX_hydrolase-like_dom_sf"/>
</dbReference>
<organism evidence="2 3">
    <name type="scientific">Chitinophaga rhizophila</name>
    <dbReference type="NCBI Taxonomy" id="2866212"/>
    <lineage>
        <taxon>Bacteria</taxon>
        <taxon>Pseudomonadati</taxon>
        <taxon>Bacteroidota</taxon>
        <taxon>Chitinophagia</taxon>
        <taxon>Chitinophagales</taxon>
        <taxon>Chitinophagaceae</taxon>
        <taxon>Chitinophaga</taxon>
    </lineage>
</organism>
<keyword evidence="3" id="KW-1185">Reference proteome</keyword>
<sequence length="247" mass="28760">MTLEELLKDQSEEAPHRFLAHISIDCVVFGFNNGIVKVLLVRMKGEDHWMLPGGYVEKHENTDDAAIRILEARSGTKKVYLQQFATFGAINRSQSFFKLSPELWHAQRFISIGYFAMVDFNQVIPVPDDFSDKCEWLPLNNLPPLAMDHRQIINKALKTLQTQLNYQPIGLDLLPEEFTLPELQKLYESILGKPLNRGNFYRKIMALDILEKQDEQRKGGAHKSPNLYRFNLQRYQEAFENGIYDRW</sequence>
<dbReference type="Proteomes" id="UP000812961">
    <property type="component" value="Unassembled WGS sequence"/>
</dbReference>
<dbReference type="InterPro" id="IPR000086">
    <property type="entry name" value="NUDIX_hydrolase_dom"/>
</dbReference>
<evidence type="ECO:0000313" key="3">
    <source>
        <dbReference type="Proteomes" id="UP000812961"/>
    </source>
</evidence>
<reference evidence="2 3" key="1">
    <citation type="submission" date="2021-08" db="EMBL/GenBank/DDBJ databases">
        <title>The genome sequence of Chitinophaga sp. B61.</title>
        <authorList>
            <person name="Zhang X."/>
        </authorList>
    </citation>
    <scope>NUCLEOTIDE SEQUENCE [LARGE SCALE GENOMIC DNA]</scope>
    <source>
        <strain evidence="2 3">B61</strain>
    </source>
</reference>